<keyword evidence="9" id="KW-0119">Carbohydrate metabolism</keyword>
<dbReference type="InterPro" id="IPR005886">
    <property type="entry name" value="UDP_G4E"/>
</dbReference>
<evidence type="ECO:0000256" key="10">
    <source>
        <dbReference type="ARBA" id="ARBA00031367"/>
    </source>
</evidence>
<evidence type="ECO:0000256" key="4">
    <source>
        <dbReference type="ARBA" id="ARBA00007637"/>
    </source>
</evidence>
<dbReference type="PANTHER" id="PTHR43725:SF53">
    <property type="entry name" value="UDP-ARABINOSE 4-EPIMERASE 1"/>
    <property type="match status" value="1"/>
</dbReference>
<dbReference type="EMBL" id="JAUCGR010000002">
    <property type="protein sequence ID" value="MDM7831771.1"/>
    <property type="molecule type" value="Genomic_DNA"/>
</dbReference>
<comment type="cofactor">
    <cofactor evidence="2">
        <name>NAD(+)</name>
        <dbReference type="ChEBI" id="CHEBI:57540"/>
    </cofactor>
</comment>
<evidence type="ECO:0000313" key="14">
    <source>
        <dbReference type="Proteomes" id="UP001321453"/>
    </source>
</evidence>
<dbReference type="EC" id="5.1.3.2" evidence="5"/>
<evidence type="ECO:0000256" key="2">
    <source>
        <dbReference type="ARBA" id="ARBA00001911"/>
    </source>
</evidence>
<keyword evidence="7" id="KW-0520">NAD</keyword>
<reference evidence="13 14" key="1">
    <citation type="submission" date="2023-06" db="EMBL/GenBank/DDBJ databases">
        <title>Cellulomonas sp. MW9 Whole genome sequence.</title>
        <authorList>
            <person name="Park S."/>
        </authorList>
    </citation>
    <scope>NUCLEOTIDE SEQUENCE [LARGE SCALE GENOMIC DNA]</scope>
    <source>
        <strain evidence="13 14">MW9</strain>
    </source>
</reference>
<dbReference type="Gene3D" id="3.40.50.720">
    <property type="entry name" value="NAD(P)-binding Rossmann-like Domain"/>
    <property type="match status" value="1"/>
</dbReference>
<comment type="similarity">
    <text evidence="4">Belongs to the NAD(P)-dependent epimerase/dehydratase family.</text>
</comment>
<dbReference type="RefSeq" id="WP_289447191.1">
    <property type="nucleotide sequence ID" value="NZ_JAUCGR010000002.1"/>
</dbReference>
<dbReference type="GO" id="GO:0003978">
    <property type="term" value="F:UDP-glucose 4-epimerase activity"/>
    <property type="evidence" value="ECO:0007669"/>
    <property type="project" value="UniProtKB-EC"/>
</dbReference>
<dbReference type="PANTHER" id="PTHR43725">
    <property type="entry name" value="UDP-GLUCOSE 4-EPIMERASE"/>
    <property type="match status" value="1"/>
</dbReference>
<organism evidence="13 14">
    <name type="scientific">Cellulomonas edaphi</name>
    <dbReference type="NCBI Taxonomy" id="3053468"/>
    <lineage>
        <taxon>Bacteria</taxon>
        <taxon>Bacillati</taxon>
        <taxon>Actinomycetota</taxon>
        <taxon>Actinomycetes</taxon>
        <taxon>Micrococcales</taxon>
        <taxon>Cellulomonadaceae</taxon>
        <taxon>Cellulomonas</taxon>
    </lineage>
</organism>
<evidence type="ECO:0000256" key="6">
    <source>
        <dbReference type="ARBA" id="ARBA00018569"/>
    </source>
</evidence>
<evidence type="ECO:0000256" key="1">
    <source>
        <dbReference type="ARBA" id="ARBA00000083"/>
    </source>
</evidence>
<evidence type="ECO:0000313" key="13">
    <source>
        <dbReference type="EMBL" id="MDM7831771.1"/>
    </source>
</evidence>
<accession>A0ABT7S852</accession>
<protein>
    <recommendedName>
        <fullName evidence="6">UDP-glucose 4-epimerase</fullName>
        <ecNumber evidence="5">5.1.3.2</ecNumber>
    </recommendedName>
    <alternativeName>
        <fullName evidence="11">Galactowaldenase</fullName>
    </alternativeName>
    <alternativeName>
        <fullName evidence="10">UDP-galactose 4-epimerase</fullName>
    </alternativeName>
</protein>
<dbReference type="SUPFAM" id="SSF51735">
    <property type="entry name" value="NAD(P)-binding Rossmann-fold domains"/>
    <property type="match status" value="1"/>
</dbReference>
<dbReference type="InterPro" id="IPR036291">
    <property type="entry name" value="NAD(P)-bd_dom_sf"/>
</dbReference>
<evidence type="ECO:0000256" key="11">
    <source>
        <dbReference type="ARBA" id="ARBA00033067"/>
    </source>
</evidence>
<dbReference type="Gene3D" id="3.90.25.10">
    <property type="entry name" value="UDP-galactose 4-epimerase, domain 1"/>
    <property type="match status" value="1"/>
</dbReference>
<dbReference type="Pfam" id="PF01370">
    <property type="entry name" value="Epimerase"/>
    <property type="match status" value="1"/>
</dbReference>
<evidence type="ECO:0000256" key="9">
    <source>
        <dbReference type="ARBA" id="ARBA00023277"/>
    </source>
</evidence>
<dbReference type="Proteomes" id="UP001321453">
    <property type="component" value="Unassembled WGS sequence"/>
</dbReference>
<comment type="catalytic activity">
    <reaction evidence="1">
        <text>UDP-alpha-D-glucose = UDP-alpha-D-galactose</text>
        <dbReference type="Rhea" id="RHEA:22168"/>
        <dbReference type="ChEBI" id="CHEBI:58885"/>
        <dbReference type="ChEBI" id="CHEBI:66914"/>
        <dbReference type="EC" id="5.1.3.2"/>
    </reaction>
</comment>
<dbReference type="InterPro" id="IPR001509">
    <property type="entry name" value="Epimerase_deHydtase"/>
</dbReference>
<evidence type="ECO:0000259" key="12">
    <source>
        <dbReference type="Pfam" id="PF01370"/>
    </source>
</evidence>
<keyword evidence="8 13" id="KW-0413">Isomerase</keyword>
<comment type="caution">
    <text evidence="13">The sequence shown here is derived from an EMBL/GenBank/DDBJ whole genome shotgun (WGS) entry which is preliminary data.</text>
</comment>
<dbReference type="NCBIfam" id="TIGR01179">
    <property type="entry name" value="galE"/>
    <property type="match status" value="1"/>
</dbReference>
<proteinExistence type="inferred from homology"/>
<sequence>MTIIVTGGAGYIGAHVVDALSRSGQEVVVVDDLSTSAADRVEGHPLHRIDLAAPDATARLTEVMGDHRATGIVHLAAKKQVGESVAQPEWYYRQNVGGLGAVLEAARATGVDRLVLSSSAAVYGEPDGGVVDERTAPRPINPYGETKAVGEWMVRAASRAWGLRQLSLRYFNVAGAGRPGLGDLAVLNLMTIVFDRLESGEPPVVFGDDYPTPDGTCIRDYIHVADLADAHVTSLSYLEREDRAFDTFDVGTGRGVSVAQMLAAIGAVSGRDTTPTVLPRRPGDPASLVTTGARLREELGWAPRFGLDEIVASAWEAWRSQRDAGIEPVRPAR</sequence>
<evidence type="ECO:0000256" key="3">
    <source>
        <dbReference type="ARBA" id="ARBA00004947"/>
    </source>
</evidence>
<evidence type="ECO:0000256" key="5">
    <source>
        <dbReference type="ARBA" id="ARBA00013189"/>
    </source>
</evidence>
<evidence type="ECO:0000256" key="7">
    <source>
        <dbReference type="ARBA" id="ARBA00023027"/>
    </source>
</evidence>
<keyword evidence="14" id="KW-1185">Reference proteome</keyword>
<feature type="domain" description="NAD-dependent epimerase/dehydratase" evidence="12">
    <location>
        <begin position="3"/>
        <end position="240"/>
    </location>
</feature>
<evidence type="ECO:0000256" key="8">
    <source>
        <dbReference type="ARBA" id="ARBA00023235"/>
    </source>
</evidence>
<gene>
    <name evidence="13" type="primary">galE</name>
    <name evidence="13" type="ORF">QRT05_10545</name>
</gene>
<comment type="pathway">
    <text evidence="3">Carbohydrate metabolism; galactose metabolism.</text>
</comment>
<name>A0ABT7S852_9CELL</name>